<proteinExistence type="predicted"/>
<accession>A0A7D5JW86</accession>
<geneLocation type="plasmid" evidence="1">
    <name>pW09308-1FIIK</name>
</geneLocation>
<protein>
    <submittedName>
        <fullName evidence="1">Uncharacterized protein</fullName>
    </submittedName>
</protein>
<keyword evidence="1" id="KW-0614">Plasmid</keyword>
<sequence>MTLLCYDKVHCSTRELRDEPLPLMSDIPFFKALEKYPKAVNLIH</sequence>
<reference evidence="1" key="1">
    <citation type="submission" date="2019-12" db="EMBL/GenBank/DDBJ databases">
        <authorList>
            <person name="Zhou D."/>
        </authorList>
    </citation>
    <scope>NUCLEOTIDE SEQUENCE</scope>
    <source>
        <strain evidence="1">09308</strain>
        <plasmid evidence="1">pW09308-1FIIK</plasmid>
    </source>
</reference>
<evidence type="ECO:0000313" key="1">
    <source>
        <dbReference type="EMBL" id="QLG00381.1"/>
    </source>
</evidence>
<organism evidence="1">
    <name type="scientific">Klebsiella pneumoniae</name>
    <dbReference type="NCBI Taxonomy" id="573"/>
    <lineage>
        <taxon>Bacteria</taxon>
        <taxon>Pseudomonadati</taxon>
        <taxon>Pseudomonadota</taxon>
        <taxon>Gammaproteobacteria</taxon>
        <taxon>Enterobacterales</taxon>
        <taxon>Enterobacteriaceae</taxon>
        <taxon>Klebsiella/Raoultella group</taxon>
        <taxon>Klebsiella</taxon>
        <taxon>Klebsiella pneumoniae complex</taxon>
    </lineage>
</organism>
<dbReference type="EMBL" id="MN821363">
    <property type="protein sequence ID" value="QLG00381.1"/>
    <property type="molecule type" value="Genomic_DNA"/>
</dbReference>
<dbReference type="AlphaFoldDB" id="A0A7D5JW86"/>
<name>A0A7D5JW86_KLEPN</name>